<organism evidence="2 3">
    <name type="scientific">Fraxinus pennsylvanica</name>
    <dbReference type="NCBI Taxonomy" id="56036"/>
    <lineage>
        <taxon>Eukaryota</taxon>
        <taxon>Viridiplantae</taxon>
        <taxon>Streptophyta</taxon>
        <taxon>Embryophyta</taxon>
        <taxon>Tracheophyta</taxon>
        <taxon>Spermatophyta</taxon>
        <taxon>Magnoliopsida</taxon>
        <taxon>eudicotyledons</taxon>
        <taxon>Gunneridae</taxon>
        <taxon>Pentapetalae</taxon>
        <taxon>asterids</taxon>
        <taxon>lamiids</taxon>
        <taxon>Lamiales</taxon>
        <taxon>Oleaceae</taxon>
        <taxon>Oleeae</taxon>
        <taxon>Fraxinus</taxon>
    </lineage>
</organism>
<dbReference type="InterPro" id="IPR002156">
    <property type="entry name" value="RNaseH_domain"/>
</dbReference>
<name>A0AAD1ZG24_9LAMI</name>
<dbReference type="EMBL" id="OU503045">
    <property type="protein sequence ID" value="CAI9769127.1"/>
    <property type="molecule type" value="Genomic_DNA"/>
</dbReference>
<accession>A0AAD1ZG24</accession>
<dbReference type="InterPro" id="IPR053151">
    <property type="entry name" value="RNase_H-like"/>
</dbReference>
<dbReference type="GO" id="GO:0004523">
    <property type="term" value="F:RNA-DNA hybrid ribonuclease activity"/>
    <property type="evidence" value="ECO:0007669"/>
    <property type="project" value="InterPro"/>
</dbReference>
<keyword evidence="3" id="KW-1185">Reference proteome</keyword>
<dbReference type="GO" id="GO:0003676">
    <property type="term" value="F:nucleic acid binding"/>
    <property type="evidence" value="ECO:0007669"/>
    <property type="project" value="InterPro"/>
</dbReference>
<evidence type="ECO:0000313" key="3">
    <source>
        <dbReference type="Proteomes" id="UP000834106"/>
    </source>
</evidence>
<evidence type="ECO:0000313" key="2">
    <source>
        <dbReference type="EMBL" id="CAI9769127.1"/>
    </source>
</evidence>
<dbReference type="PANTHER" id="PTHR47723:SF19">
    <property type="entry name" value="POLYNUCLEOTIDYL TRANSFERASE, RIBONUCLEASE H-LIKE SUPERFAMILY PROTEIN"/>
    <property type="match status" value="1"/>
</dbReference>
<dbReference type="Pfam" id="PF13456">
    <property type="entry name" value="RVT_3"/>
    <property type="match status" value="1"/>
</dbReference>
<reference evidence="2" key="1">
    <citation type="submission" date="2023-05" db="EMBL/GenBank/DDBJ databases">
        <authorList>
            <person name="Huff M."/>
        </authorList>
    </citation>
    <scope>NUCLEOTIDE SEQUENCE</scope>
</reference>
<gene>
    <name evidence="2" type="ORF">FPE_LOCUS17163</name>
</gene>
<feature type="domain" description="RNase H type-1" evidence="1">
    <location>
        <begin position="59"/>
        <end position="123"/>
    </location>
</feature>
<evidence type="ECO:0000259" key="1">
    <source>
        <dbReference type="Pfam" id="PF13456"/>
    </source>
</evidence>
<proteinExistence type="predicted"/>
<protein>
    <recommendedName>
        <fullName evidence="1">RNase H type-1 domain-containing protein</fullName>
    </recommendedName>
</protein>
<dbReference type="AlphaFoldDB" id="A0AAD1ZG24"/>
<dbReference type="PANTHER" id="PTHR47723">
    <property type="entry name" value="OS05G0353850 PROTEIN"/>
    <property type="match status" value="1"/>
</dbReference>
<dbReference type="Proteomes" id="UP000834106">
    <property type="component" value="Chromosome 10"/>
</dbReference>
<sequence>MWYSRNQFIFEHKIFTPRMTIDHVLTIAGEFKCAQKQKQQGTHSREGWSPPPKGVLKLNVDGALFEDQCRYETEMVIRDATCKMIFSASKPEKGSMDPTEAELLAMLRGLQIYLPLSIQNLQVIPLKLQTTKKKKKKKRIKIAPFIYLFLYSDLPQN</sequence>